<dbReference type="EMBL" id="CP137624">
    <property type="protein sequence ID" value="WPK13047.1"/>
    <property type="molecule type" value="Genomic_DNA"/>
</dbReference>
<protein>
    <submittedName>
        <fullName evidence="2">CPCC family cysteine-rich protein</fullName>
    </submittedName>
</protein>
<keyword evidence="3" id="KW-1185">Reference proteome</keyword>
<name>A0ABZ0RXV4_9BACI</name>
<accession>A0ABZ0RXV4</accession>
<evidence type="ECO:0000313" key="3">
    <source>
        <dbReference type="Proteomes" id="UP001322664"/>
    </source>
</evidence>
<reference evidence="2 3" key="1">
    <citation type="submission" date="2023-09" db="EMBL/GenBank/DDBJ databases">
        <authorList>
            <person name="Page C.A."/>
            <person name="Perez-Diaz I.M."/>
        </authorList>
    </citation>
    <scope>NUCLEOTIDE SEQUENCE [LARGE SCALE GENOMIC DNA]</scope>
    <source>
        <strain evidence="2 3">Ll15</strain>
    </source>
</reference>
<organism evidence="2 3">
    <name type="scientific">Lysinibacillus louembei</name>
    <dbReference type="NCBI Taxonomy" id="1470088"/>
    <lineage>
        <taxon>Bacteria</taxon>
        <taxon>Bacillati</taxon>
        <taxon>Bacillota</taxon>
        <taxon>Bacilli</taxon>
        <taxon>Bacillales</taxon>
        <taxon>Bacillaceae</taxon>
        <taxon>Lysinibacillus</taxon>
    </lineage>
</organism>
<proteinExistence type="predicted"/>
<dbReference type="RefSeq" id="WP_319837657.1">
    <property type="nucleotide sequence ID" value="NZ_CP137624.1"/>
</dbReference>
<feature type="domain" description="Cysteine-rich CPCC" evidence="1">
    <location>
        <begin position="9"/>
        <end position="58"/>
    </location>
</feature>
<dbReference type="Pfam" id="PF14206">
    <property type="entry name" value="Cys_rich_CPCC"/>
    <property type="match status" value="1"/>
</dbReference>
<dbReference type="InterPro" id="IPR025983">
    <property type="entry name" value="Cys_rich_CPCC"/>
</dbReference>
<sequence>MNNQNTLHPCPCCNYETLSSKSRGSFEICSICDWEDDNIQFDNPYYEGGANNISLYQA</sequence>
<gene>
    <name evidence="2" type="ORF">R6U77_05010</name>
</gene>
<evidence type="ECO:0000313" key="2">
    <source>
        <dbReference type="EMBL" id="WPK13047.1"/>
    </source>
</evidence>
<dbReference type="Proteomes" id="UP001322664">
    <property type="component" value="Chromosome"/>
</dbReference>
<evidence type="ECO:0000259" key="1">
    <source>
        <dbReference type="Pfam" id="PF14206"/>
    </source>
</evidence>